<comment type="caution">
    <text evidence="2">The sequence shown here is derived from an EMBL/GenBank/DDBJ whole genome shotgun (WGS) entry which is preliminary data.</text>
</comment>
<name>A0ABW5KRT9_9FLAO</name>
<dbReference type="RefSeq" id="WP_376892698.1">
    <property type="nucleotide sequence ID" value="NZ_JBHULS010000002.1"/>
</dbReference>
<keyword evidence="3" id="KW-1185">Reference proteome</keyword>
<dbReference type="EMBL" id="JBHULS010000002">
    <property type="protein sequence ID" value="MFD2551519.1"/>
    <property type="molecule type" value="Genomic_DNA"/>
</dbReference>
<protein>
    <submittedName>
        <fullName evidence="2">Uncharacterized protein</fullName>
    </submittedName>
</protein>
<keyword evidence="1" id="KW-0812">Transmembrane</keyword>
<dbReference type="Proteomes" id="UP001597472">
    <property type="component" value="Unassembled WGS sequence"/>
</dbReference>
<feature type="transmembrane region" description="Helical" evidence="1">
    <location>
        <begin position="325"/>
        <end position="344"/>
    </location>
</feature>
<feature type="transmembrane region" description="Helical" evidence="1">
    <location>
        <begin position="43"/>
        <end position="76"/>
    </location>
</feature>
<gene>
    <name evidence="2" type="ORF">ACFSQP_06795</name>
</gene>
<keyword evidence="1" id="KW-1133">Transmembrane helix</keyword>
<sequence>MNNNPTETNKPNNSEEVDLAQLFRLFGNAFGKLANFISDIFKAIFSVIIFALRAIIVNFKIIVVSMVLAGILGYVLERQKPVIYTSSMLIRPYFESKFQFVTNMGYYNALLENKKYTTIAELFEISEEEASAIKDFEIETGPETENDKLLQYSMFLDNLDSTRVKPISYEQFVENRTIYSGELFQITVHATKNDIFPKLENGITNSFTNSYSLKRMQKRDSLLTIQQNNIVSQLKQVDSLQQIYIKVLENDSKSQGSEFSIGGESFSLGNDRANTKEYELLEKEIQLRNELKELQEKKVDEDVFFDVISNFQKIGKRQQTLSKRYVVLFPVAAFVLLAIIYLVTKMVVYVKKYDA</sequence>
<evidence type="ECO:0000313" key="3">
    <source>
        <dbReference type="Proteomes" id="UP001597472"/>
    </source>
</evidence>
<evidence type="ECO:0000313" key="2">
    <source>
        <dbReference type="EMBL" id="MFD2551519.1"/>
    </source>
</evidence>
<proteinExistence type="predicted"/>
<keyword evidence="1" id="KW-0472">Membrane</keyword>
<reference evidence="3" key="1">
    <citation type="journal article" date="2019" name="Int. J. Syst. Evol. Microbiol.">
        <title>The Global Catalogue of Microorganisms (GCM) 10K type strain sequencing project: providing services to taxonomists for standard genome sequencing and annotation.</title>
        <authorList>
            <consortium name="The Broad Institute Genomics Platform"/>
            <consortium name="The Broad Institute Genome Sequencing Center for Infectious Disease"/>
            <person name="Wu L."/>
            <person name="Ma J."/>
        </authorList>
    </citation>
    <scope>NUCLEOTIDE SEQUENCE [LARGE SCALE GENOMIC DNA]</scope>
    <source>
        <strain evidence="3">KCTC 42587</strain>
    </source>
</reference>
<evidence type="ECO:0000256" key="1">
    <source>
        <dbReference type="SAM" id="Phobius"/>
    </source>
</evidence>
<accession>A0ABW5KRT9</accession>
<organism evidence="2 3">
    <name type="scientific">Bizionia sediminis</name>
    <dbReference type="NCBI Taxonomy" id="1737064"/>
    <lineage>
        <taxon>Bacteria</taxon>
        <taxon>Pseudomonadati</taxon>
        <taxon>Bacteroidota</taxon>
        <taxon>Flavobacteriia</taxon>
        <taxon>Flavobacteriales</taxon>
        <taxon>Flavobacteriaceae</taxon>
        <taxon>Bizionia</taxon>
    </lineage>
</organism>